<evidence type="ECO:0000256" key="1">
    <source>
        <dbReference type="SAM" id="MobiDB-lite"/>
    </source>
</evidence>
<dbReference type="Proteomes" id="UP000057820">
    <property type="component" value="Chromosome 1"/>
</dbReference>
<dbReference type="RefSeq" id="WP_060592622.1">
    <property type="nucleotide sequence ID" value="NZ_CP031418.1"/>
</dbReference>
<name>A0A0H5NNT0_NOCFR</name>
<gene>
    <name evidence="2" type="ORF">ERS450000_02445</name>
</gene>
<reference evidence="3" key="1">
    <citation type="submission" date="2015-03" db="EMBL/GenBank/DDBJ databases">
        <authorList>
            <consortium name="Pathogen Informatics"/>
        </authorList>
    </citation>
    <scope>NUCLEOTIDE SEQUENCE [LARGE SCALE GENOMIC DNA]</scope>
    <source>
        <strain evidence="3">NCTC11134</strain>
    </source>
</reference>
<feature type="region of interest" description="Disordered" evidence="1">
    <location>
        <begin position="84"/>
        <end position="104"/>
    </location>
</feature>
<dbReference type="AlphaFoldDB" id="A0A0H5NNT0"/>
<protein>
    <submittedName>
        <fullName evidence="2">Uncharacterized protein</fullName>
    </submittedName>
</protein>
<evidence type="ECO:0000313" key="2">
    <source>
        <dbReference type="EMBL" id="CRY77525.1"/>
    </source>
</evidence>
<organism evidence="2 3">
    <name type="scientific">Nocardia farcinica</name>
    <dbReference type="NCBI Taxonomy" id="37329"/>
    <lineage>
        <taxon>Bacteria</taxon>
        <taxon>Bacillati</taxon>
        <taxon>Actinomycetota</taxon>
        <taxon>Actinomycetes</taxon>
        <taxon>Mycobacteriales</taxon>
        <taxon>Nocardiaceae</taxon>
        <taxon>Nocardia</taxon>
    </lineage>
</organism>
<accession>A0A0H5NNT0</accession>
<dbReference type="KEGG" id="nfr:ERS450000_02445"/>
<proteinExistence type="predicted"/>
<evidence type="ECO:0000313" key="3">
    <source>
        <dbReference type="Proteomes" id="UP000057820"/>
    </source>
</evidence>
<sequence>MQVTWHKCGALARLLDRLGEQVYIRPLVAFSRQGLRLFLPGGELRCVVPVDALVNRLSRPSHNVRDRMPAERVARIATALENAGIVAHDGPSPQNEPTGGADGR</sequence>
<dbReference type="EMBL" id="LN868938">
    <property type="protein sequence ID" value="CRY77525.1"/>
    <property type="molecule type" value="Genomic_DNA"/>
</dbReference>